<name>A0A1Y5HWR9_OLEAN</name>
<proteinExistence type="predicted"/>
<dbReference type="Gene3D" id="3.10.640.10">
    <property type="entry name" value="Restriction endonuclease-like alpha-beta roll domain"/>
    <property type="match status" value="1"/>
</dbReference>
<gene>
    <name evidence="1" type="ORF">A9R00_03540</name>
</gene>
<dbReference type="InterPro" id="IPR011335">
    <property type="entry name" value="Restrct_endonuc-II-like"/>
</dbReference>
<evidence type="ECO:0008006" key="3">
    <source>
        <dbReference type="Google" id="ProtNLM"/>
    </source>
</evidence>
<accession>A0A1Y5HWR9</accession>
<dbReference type="PIRSF" id="PIRSF011484">
    <property type="entry name" value="YaeQ"/>
    <property type="match status" value="1"/>
</dbReference>
<dbReference type="PANTHER" id="PTHR38784:SF1">
    <property type="entry name" value="SUCROSE PHOSPHORYLASE"/>
    <property type="match status" value="1"/>
</dbReference>
<comment type="caution">
    <text evidence="1">The sequence shown here is derived from an EMBL/GenBank/DDBJ whole genome shotgun (WGS) entry which is preliminary data.</text>
</comment>
<dbReference type="EMBL" id="MABE01000206">
    <property type="protein sequence ID" value="OUS40927.1"/>
    <property type="molecule type" value="Genomic_DNA"/>
</dbReference>
<protein>
    <recommendedName>
        <fullName evidence="3">YaeQ family protein</fullName>
    </recommendedName>
</protein>
<dbReference type="SMART" id="SM01322">
    <property type="entry name" value="YaeQ"/>
    <property type="match status" value="1"/>
</dbReference>
<dbReference type="Pfam" id="PF07152">
    <property type="entry name" value="YaeQ"/>
    <property type="match status" value="1"/>
</dbReference>
<dbReference type="AlphaFoldDB" id="A0A1Y5HWR9"/>
<dbReference type="CDD" id="cd22368">
    <property type="entry name" value="YaeQ-like"/>
    <property type="match status" value="1"/>
</dbReference>
<dbReference type="Proteomes" id="UP000227088">
    <property type="component" value="Unassembled WGS sequence"/>
</dbReference>
<reference evidence="2" key="1">
    <citation type="journal article" date="2017" name="Proc. Natl. Acad. Sci. U.S.A.">
        <title>Simulation of Deepwater Horizon oil plume reveals substrate specialization within a complex community of hydrocarbon degraders.</title>
        <authorList>
            <person name="Hu P."/>
            <person name="Dubinsky E.A."/>
            <person name="Probst A.J."/>
            <person name="Wang J."/>
            <person name="Sieber C.M.K."/>
            <person name="Tom L.M."/>
            <person name="Gardinali P."/>
            <person name="Banfield J.F."/>
            <person name="Atlas R.M."/>
            <person name="Andersen G.L."/>
        </authorList>
    </citation>
    <scope>NUCLEOTIDE SEQUENCE [LARGE SCALE GENOMIC DNA]</scope>
</reference>
<evidence type="ECO:0000313" key="1">
    <source>
        <dbReference type="EMBL" id="OUS40927.1"/>
    </source>
</evidence>
<dbReference type="InterPro" id="IPR009822">
    <property type="entry name" value="YaeQ"/>
</dbReference>
<dbReference type="SUPFAM" id="SSF52980">
    <property type="entry name" value="Restriction endonuclease-like"/>
    <property type="match status" value="1"/>
</dbReference>
<organism evidence="1 2">
    <name type="scientific">Oleispira antarctica</name>
    <dbReference type="NCBI Taxonomy" id="188908"/>
    <lineage>
        <taxon>Bacteria</taxon>
        <taxon>Pseudomonadati</taxon>
        <taxon>Pseudomonadota</taxon>
        <taxon>Gammaproteobacteria</taxon>
        <taxon>Oceanospirillales</taxon>
        <taxon>Oceanospirillaceae</taxon>
        <taxon>Oleispira</taxon>
    </lineage>
</organism>
<dbReference type="PANTHER" id="PTHR38784">
    <property type="entry name" value="SUCROSE PHOSPHORYLASE"/>
    <property type="match status" value="1"/>
</dbReference>
<evidence type="ECO:0000313" key="2">
    <source>
        <dbReference type="Proteomes" id="UP000227088"/>
    </source>
</evidence>
<dbReference type="InterPro" id="IPR038590">
    <property type="entry name" value="YaeQ_sf"/>
</dbReference>
<sequence>MAIKATVIKLDLTISDMDRGYYQQHNLTMAQHPSETEQRLILRTIAFTLFAREDLQFTKGLSEDSEPDLWQKNLIDDIELWIDLGQPDEKRIRKSCHKAKQVIILSYGDNAASMWWKSVEGKAKGFKNLSVFHISTEQYNSLSQLMQRHLVLNASIQDGELWLSDDNHSLHITPQKWL</sequence>